<dbReference type="InterPro" id="IPR047817">
    <property type="entry name" value="ABC2_TM_bact-type"/>
</dbReference>
<protein>
    <recommendedName>
        <fullName evidence="5">Transport permease protein</fullName>
    </recommendedName>
</protein>
<name>A0ABW9QQN6_9ACTN</name>
<dbReference type="PIRSF" id="PIRSF006648">
    <property type="entry name" value="DrrB"/>
    <property type="match status" value="1"/>
</dbReference>
<evidence type="ECO:0000313" key="8">
    <source>
        <dbReference type="Proteomes" id="UP000437736"/>
    </source>
</evidence>
<dbReference type="PANTHER" id="PTHR43229:SF2">
    <property type="entry name" value="NODULATION PROTEIN J"/>
    <property type="match status" value="1"/>
</dbReference>
<keyword evidence="5" id="KW-1003">Cell membrane</keyword>
<comment type="caution">
    <text evidence="7">The sequence shown here is derived from an EMBL/GenBank/DDBJ whole genome shotgun (WGS) entry which is preliminary data.</text>
</comment>
<keyword evidence="5" id="KW-0813">Transport</keyword>
<keyword evidence="3 5" id="KW-1133">Transmembrane helix</keyword>
<dbReference type="Proteomes" id="UP000437736">
    <property type="component" value="Unassembled WGS sequence"/>
</dbReference>
<feature type="transmembrane region" description="Helical" evidence="5">
    <location>
        <begin position="184"/>
        <end position="203"/>
    </location>
</feature>
<accession>A0ABW9QQN6</accession>
<gene>
    <name evidence="7" type="ORF">GHK86_05250</name>
</gene>
<evidence type="ECO:0000313" key="7">
    <source>
        <dbReference type="EMBL" id="MST32132.1"/>
    </source>
</evidence>
<dbReference type="Pfam" id="PF01061">
    <property type="entry name" value="ABC2_membrane"/>
    <property type="match status" value="1"/>
</dbReference>
<dbReference type="InterPro" id="IPR000412">
    <property type="entry name" value="ABC_2_transport"/>
</dbReference>
<evidence type="ECO:0000256" key="5">
    <source>
        <dbReference type="RuleBase" id="RU361157"/>
    </source>
</evidence>
<comment type="subcellular location">
    <subcellularLocation>
        <location evidence="5">Cell membrane</location>
        <topology evidence="5">Multi-pass membrane protein</topology>
    </subcellularLocation>
    <subcellularLocation>
        <location evidence="1">Membrane</location>
        <topology evidence="1">Multi-pass membrane protein</topology>
    </subcellularLocation>
</comment>
<feature type="domain" description="ABC transmembrane type-2" evidence="6">
    <location>
        <begin position="38"/>
        <end position="275"/>
    </location>
</feature>
<proteinExistence type="inferred from homology"/>
<keyword evidence="8" id="KW-1185">Reference proteome</keyword>
<feature type="transmembrane region" description="Helical" evidence="5">
    <location>
        <begin position="48"/>
        <end position="67"/>
    </location>
</feature>
<feature type="transmembrane region" description="Helical" evidence="5">
    <location>
        <begin position="115"/>
        <end position="144"/>
    </location>
</feature>
<dbReference type="PANTHER" id="PTHR43229">
    <property type="entry name" value="NODULATION PROTEIN J"/>
    <property type="match status" value="1"/>
</dbReference>
<evidence type="ECO:0000256" key="3">
    <source>
        <dbReference type="ARBA" id="ARBA00022989"/>
    </source>
</evidence>
<feature type="transmembrane region" description="Helical" evidence="5">
    <location>
        <begin position="150"/>
        <end position="172"/>
    </location>
</feature>
<evidence type="ECO:0000256" key="4">
    <source>
        <dbReference type="ARBA" id="ARBA00023136"/>
    </source>
</evidence>
<reference evidence="7 8" key="1">
    <citation type="submission" date="2019-11" db="EMBL/GenBank/DDBJ databases">
        <title>Acidiferrimicrobium australis gen. nov., sp. nov., an acidophilic and obligately heterotrophic, member of the Actinobacteria that catalyses dissimilatory oxido- reduction of iron isolated from metal-rich acidic water in Chile.</title>
        <authorList>
            <person name="Gonzalez D."/>
            <person name="Huber K."/>
            <person name="Hedrich S."/>
            <person name="Rojas-Villalobos C."/>
            <person name="Quatrini R."/>
            <person name="Dinamarca M.A."/>
            <person name="Schwarz A."/>
            <person name="Canales C."/>
            <person name="Nancucheo I."/>
        </authorList>
    </citation>
    <scope>NUCLEOTIDE SEQUENCE [LARGE SCALE GENOMIC DNA]</scope>
    <source>
        <strain evidence="7 8">USS-CCA1</strain>
    </source>
</reference>
<dbReference type="InterPro" id="IPR051784">
    <property type="entry name" value="Nod_factor_ABC_transporter"/>
</dbReference>
<keyword evidence="4 5" id="KW-0472">Membrane</keyword>
<evidence type="ECO:0000259" key="6">
    <source>
        <dbReference type="PROSITE" id="PS51012"/>
    </source>
</evidence>
<dbReference type="InterPro" id="IPR013525">
    <property type="entry name" value="ABC2_TM"/>
</dbReference>
<evidence type="ECO:0000256" key="1">
    <source>
        <dbReference type="ARBA" id="ARBA00004141"/>
    </source>
</evidence>
<sequence length="278" mass="29459">MTTTARPLAPSATGIAGRVGDVWAMTRRNLVHISREPMQLSDVTIQPILFTVLFVYIFGGGIPIPGGGSYKDFVLAGLLALNLTTSTMGTAVGLSTDLHGGIVDRFRTLPMWRAAVLVGRSMADLLTAALCALIVALTGLAIGWRSAAGPGALLGGFLLLLLFSYALSWVSACVGLNSKSPESAASFGFVVLFPLSFVSNAMVPTQHMPGWLQTIADWNPVSAVTAGARRLWGNPDPSATVHAWPMQHPIEASLLWSVGILVVAAPLAAYFFRRRTTQ</sequence>
<feature type="transmembrane region" description="Helical" evidence="5">
    <location>
        <begin position="73"/>
        <end position="94"/>
    </location>
</feature>
<organism evidence="7 8">
    <name type="scientific">Acidiferrimicrobium australe</name>
    <dbReference type="NCBI Taxonomy" id="2664430"/>
    <lineage>
        <taxon>Bacteria</taxon>
        <taxon>Bacillati</taxon>
        <taxon>Actinomycetota</taxon>
        <taxon>Acidimicrobiia</taxon>
        <taxon>Acidimicrobiales</taxon>
        <taxon>Acidimicrobiaceae</taxon>
        <taxon>Acidiferrimicrobium</taxon>
    </lineage>
</organism>
<keyword evidence="2 5" id="KW-0812">Transmembrane</keyword>
<dbReference type="EMBL" id="WJHE01000218">
    <property type="protein sequence ID" value="MST32132.1"/>
    <property type="molecule type" value="Genomic_DNA"/>
</dbReference>
<comment type="similarity">
    <text evidence="5">Belongs to the ABC-2 integral membrane protein family.</text>
</comment>
<dbReference type="PROSITE" id="PS51012">
    <property type="entry name" value="ABC_TM2"/>
    <property type="match status" value="1"/>
</dbReference>
<evidence type="ECO:0000256" key="2">
    <source>
        <dbReference type="ARBA" id="ARBA00022692"/>
    </source>
</evidence>
<feature type="transmembrane region" description="Helical" evidence="5">
    <location>
        <begin position="254"/>
        <end position="272"/>
    </location>
</feature>